<organism evidence="2 3">
    <name type="scientific">Adineta steineri</name>
    <dbReference type="NCBI Taxonomy" id="433720"/>
    <lineage>
        <taxon>Eukaryota</taxon>
        <taxon>Metazoa</taxon>
        <taxon>Spiralia</taxon>
        <taxon>Gnathifera</taxon>
        <taxon>Rotifera</taxon>
        <taxon>Eurotatoria</taxon>
        <taxon>Bdelloidea</taxon>
        <taxon>Adinetida</taxon>
        <taxon>Adinetidae</taxon>
        <taxon>Adineta</taxon>
    </lineage>
</organism>
<feature type="region of interest" description="Disordered" evidence="1">
    <location>
        <begin position="93"/>
        <end position="134"/>
    </location>
</feature>
<proteinExistence type="predicted"/>
<dbReference type="AlphaFoldDB" id="A0A820JC96"/>
<dbReference type="Proteomes" id="UP000663868">
    <property type="component" value="Unassembled WGS sequence"/>
</dbReference>
<sequence length="134" mass="15941">MYINLPNSSEEQQLLIKDSNTTTDSISLQSMDDNIKRQYSHGNAPLYGQFKINKEFEEKVMKQSIVSTDFHMNFDEKDRIDYKNQNLPKYNRWNERNELSEQQQLGNDGFQEEDDMDDDDSFDVSEENCDTERY</sequence>
<evidence type="ECO:0000256" key="1">
    <source>
        <dbReference type="SAM" id="MobiDB-lite"/>
    </source>
</evidence>
<dbReference type="EMBL" id="CAJOBB010015948">
    <property type="protein sequence ID" value="CAF4322609.1"/>
    <property type="molecule type" value="Genomic_DNA"/>
</dbReference>
<reference evidence="2" key="1">
    <citation type="submission" date="2021-02" db="EMBL/GenBank/DDBJ databases">
        <authorList>
            <person name="Nowell W R."/>
        </authorList>
    </citation>
    <scope>NUCLEOTIDE SEQUENCE</scope>
</reference>
<feature type="compositionally biased region" description="Acidic residues" evidence="1">
    <location>
        <begin position="110"/>
        <end position="134"/>
    </location>
</feature>
<gene>
    <name evidence="2" type="ORF">KXQ929_LOCUS46710</name>
</gene>
<evidence type="ECO:0000313" key="3">
    <source>
        <dbReference type="Proteomes" id="UP000663868"/>
    </source>
</evidence>
<protein>
    <submittedName>
        <fullName evidence="2">Uncharacterized protein</fullName>
    </submittedName>
</protein>
<accession>A0A820JC96</accession>
<name>A0A820JC96_9BILA</name>
<evidence type="ECO:0000313" key="2">
    <source>
        <dbReference type="EMBL" id="CAF4322609.1"/>
    </source>
</evidence>
<feature type="non-terminal residue" evidence="2">
    <location>
        <position position="1"/>
    </location>
</feature>
<comment type="caution">
    <text evidence="2">The sequence shown here is derived from an EMBL/GenBank/DDBJ whole genome shotgun (WGS) entry which is preliminary data.</text>
</comment>